<keyword evidence="3" id="KW-0472">Membrane</keyword>
<evidence type="ECO:0000256" key="3">
    <source>
        <dbReference type="ARBA" id="ARBA00023136"/>
    </source>
</evidence>
<reference evidence="7 8" key="1">
    <citation type="submission" date="2019-05" db="EMBL/GenBank/DDBJ databases">
        <title>We sequenced the genome of Paenibacillus hemerocallicola KCTC 33185 for further insight into its adaptation and study the phylogeny of Paenibacillus.</title>
        <authorList>
            <person name="Narsing Rao M.P."/>
        </authorList>
    </citation>
    <scope>NUCLEOTIDE SEQUENCE [LARGE SCALE GENOMIC DNA]</scope>
    <source>
        <strain evidence="7 8">KCTC 33185</strain>
    </source>
</reference>
<keyword evidence="8" id="KW-1185">Reference proteome</keyword>
<sequence length="445" mass="49664">MFSMRKSCQMFISLSAIALLSACGNGGAKSEGAVKDTGKVSQEPVEVVIYTMVGDTEDYFNQRFGDAIRKKFPNYAIKYITDTTGSLDERLTRLGTNGTQVDLVFSTTGWLEKQLFQYGYAYDMTELIKKNKVDLSQFNPSFSDILGKSFGGGIYYFPVQADIPLLFYNKALFDKFGVPYLKDGMTSEEVYAVSRRLTRNEGGVQYSGYIPSLNYLFRTNPVSIPLLKPGTTTPTINSDDKWKTFFQKYIADAANSAEPGYFKGKSDFNEFKDGRSAMATLITANMISSKAMLETMNFDLVSLPTLKEYPGIGPQPLTVGMAVTKMAKNKDAAMEVLKYIVSNEVQSELAKKGIAPVVKNIEVQKLLGTENFFKTKNWNAVFYNKWANFTYTGAMAVDLNTIYTKYGNEVLLGTLDINTVLRKAEEEALKKVEELKKLIVVPNAY</sequence>
<evidence type="ECO:0000313" key="8">
    <source>
        <dbReference type="Proteomes" id="UP000307943"/>
    </source>
</evidence>
<dbReference type="PANTHER" id="PTHR43649:SF33">
    <property type="entry name" value="POLYGALACTURONAN_RHAMNOGALACTURONAN-BINDING PROTEIN YTCQ"/>
    <property type="match status" value="1"/>
</dbReference>
<accession>A0A5C4T226</accession>
<keyword evidence="5" id="KW-0449">Lipoprotein</keyword>
<gene>
    <name evidence="7" type="ORF">FE784_27175</name>
</gene>
<organism evidence="7 8">
    <name type="scientific">Paenibacillus hemerocallicola</name>
    <dbReference type="NCBI Taxonomy" id="1172614"/>
    <lineage>
        <taxon>Bacteria</taxon>
        <taxon>Bacillati</taxon>
        <taxon>Bacillota</taxon>
        <taxon>Bacilli</taxon>
        <taxon>Bacillales</taxon>
        <taxon>Paenibacillaceae</taxon>
        <taxon>Paenibacillus</taxon>
    </lineage>
</organism>
<dbReference type="PROSITE" id="PS51257">
    <property type="entry name" value="PROKAR_LIPOPROTEIN"/>
    <property type="match status" value="1"/>
</dbReference>
<dbReference type="InterPro" id="IPR050490">
    <property type="entry name" value="Bact_solute-bd_prot1"/>
</dbReference>
<dbReference type="InterPro" id="IPR006059">
    <property type="entry name" value="SBP"/>
</dbReference>
<evidence type="ECO:0000313" key="7">
    <source>
        <dbReference type="EMBL" id="TNJ63094.1"/>
    </source>
</evidence>
<name>A0A5C4T226_9BACL</name>
<evidence type="ECO:0000256" key="4">
    <source>
        <dbReference type="ARBA" id="ARBA00023139"/>
    </source>
</evidence>
<feature type="chain" id="PRO_5038524928" evidence="6">
    <location>
        <begin position="19"/>
        <end position="445"/>
    </location>
</feature>
<dbReference type="PANTHER" id="PTHR43649">
    <property type="entry name" value="ARABINOSE-BINDING PROTEIN-RELATED"/>
    <property type="match status" value="1"/>
</dbReference>
<evidence type="ECO:0000256" key="2">
    <source>
        <dbReference type="ARBA" id="ARBA00022729"/>
    </source>
</evidence>
<protein>
    <submittedName>
        <fullName evidence="7">Carbohydrate ABC transporter substrate-binding protein</fullName>
    </submittedName>
</protein>
<evidence type="ECO:0000256" key="6">
    <source>
        <dbReference type="SAM" id="SignalP"/>
    </source>
</evidence>
<dbReference type="Proteomes" id="UP000307943">
    <property type="component" value="Unassembled WGS sequence"/>
</dbReference>
<feature type="signal peptide" evidence="6">
    <location>
        <begin position="1"/>
        <end position="18"/>
    </location>
</feature>
<dbReference type="Gene3D" id="3.40.190.10">
    <property type="entry name" value="Periplasmic binding protein-like II"/>
    <property type="match status" value="1"/>
</dbReference>
<evidence type="ECO:0000256" key="5">
    <source>
        <dbReference type="ARBA" id="ARBA00023288"/>
    </source>
</evidence>
<keyword evidence="2 6" id="KW-0732">Signal</keyword>
<dbReference type="AlphaFoldDB" id="A0A5C4T226"/>
<keyword evidence="1" id="KW-1003">Cell membrane</keyword>
<dbReference type="EMBL" id="VDCQ01000048">
    <property type="protein sequence ID" value="TNJ63094.1"/>
    <property type="molecule type" value="Genomic_DNA"/>
</dbReference>
<keyword evidence="4" id="KW-0564">Palmitate</keyword>
<dbReference type="Pfam" id="PF01547">
    <property type="entry name" value="SBP_bac_1"/>
    <property type="match status" value="1"/>
</dbReference>
<dbReference type="OrthoDB" id="2643984at2"/>
<evidence type="ECO:0000256" key="1">
    <source>
        <dbReference type="ARBA" id="ARBA00022475"/>
    </source>
</evidence>
<proteinExistence type="predicted"/>
<dbReference type="SUPFAM" id="SSF53850">
    <property type="entry name" value="Periplasmic binding protein-like II"/>
    <property type="match status" value="1"/>
</dbReference>
<comment type="caution">
    <text evidence="7">The sequence shown here is derived from an EMBL/GenBank/DDBJ whole genome shotgun (WGS) entry which is preliminary data.</text>
</comment>